<dbReference type="InterPro" id="IPR037171">
    <property type="entry name" value="NagB/RpiA_transferase-like"/>
</dbReference>
<dbReference type="SUPFAM" id="SSF100950">
    <property type="entry name" value="NagB/RpiA/CoA transferase-like"/>
    <property type="match status" value="1"/>
</dbReference>
<keyword evidence="3 4" id="KW-0067">ATP-binding</keyword>
<dbReference type="EC" id="6.3.3.2" evidence="5"/>
<reference evidence="6" key="1">
    <citation type="journal article" date="2021" name="PeerJ">
        <title>Extensive microbial diversity within the chicken gut microbiome revealed by metagenomics and culture.</title>
        <authorList>
            <person name="Gilroy R."/>
            <person name="Ravi A."/>
            <person name="Getino M."/>
            <person name="Pursley I."/>
            <person name="Horton D.L."/>
            <person name="Alikhan N.F."/>
            <person name="Baker D."/>
            <person name="Gharbi K."/>
            <person name="Hall N."/>
            <person name="Watson M."/>
            <person name="Adriaenssens E.M."/>
            <person name="Foster-Nyarko E."/>
            <person name="Jarju S."/>
            <person name="Secka A."/>
            <person name="Antonio M."/>
            <person name="Oren A."/>
            <person name="Chaudhuri R.R."/>
            <person name="La Ragione R."/>
            <person name="Hildebrand F."/>
            <person name="Pallen M.J."/>
        </authorList>
    </citation>
    <scope>NUCLEOTIDE SEQUENCE</scope>
    <source>
        <strain evidence="6">CHK180-15479</strain>
    </source>
</reference>
<keyword evidence="5" id="KW-0460">Magnesium</keyword>
<evidence type="ECO:0000256" key="4">
    <source>
        <dbReference type="PIRSR" id="PIRSR006806-1"/>
    </source>
</evidence>
<comment type="cofactor">
    <cofactor evidence="5">
        <name>Mg(2+)</name>
        <dbReference type="ChEBI" id="CHEBI:18420"/>
    </cofactor>
</comment>
<accession>A0A9D2MYA8</accession>
<dbReference type="Pfam" id="PF01812">
    <property type="entry name" value="5-FTHF_cyc-lig"/>
    <property type="match status" value="1"/>
</dbReference>
<organism evidence="6 7">
    <name type="scientific">Candidatus Enterocloster excrementipullorum</name>
    <dbReference type="NCBI Taxonomy" id="2838559"/>
    <lineage>
        <taxon>Bacteria</taxon>
        <taxon>Bacillati</taxon>
        <taxon>Bacillota</taxon>
        <taxon>Clostridia</taxon>
        <taxon>Lachnospirales</taxon>
        <taxon>Lachnospiraceae</taxon>
        <taxon>Enterocloster</taxon>
    </lineage>
</organism>
<feature type="binding site" evidence="4">
    <location>
        <begin position="7"/>
        <end position="11"/>
    </location>
    <ligand>
        <name>ATP</name>
        <dbReference type="ChEBI" id="CHEBI:30616"/>
    </ligand>
</feature>
<dbReference type="GO" id="GO:0005524">
    <property type="term" value="F:ATP binding"/>
    <property type="evidence" value="ECO:0007669"/>
    <property type="project" value="UniProtKB-KW"/>
</dbReference>
<dbReference type="GO" id="GO:0030272">
    <property type="term" value="F:5-formyltetrahydrofolate cyclo-ligase activity"/>
    <property type="evidence" value="ECO:0007669"/>
    <property type="project" value="UniProtKB-EC"/>
</dbReference>
<dbReference type="GO" id="GO:0035999">
    <property type="term" value="P:tetrahydrofolate interconversion"/>
    <property type="evidence" value="ECO:0007669"/>
    <property type="project" value="TreeGrafter"/>
</dbReference>
<name>A0A9D2MYA8_9FIRM</name>
<evidence type="ECO:0000256" key="2">
    <source>
        <dbReference type="ARBA" id="ARBA00022741"/>
    </source>
</evidence>
<comment type="catalytic activity">
    <reaction evidence="5">
        <text>(6S)-5-formyl-5,6,7,8-tetrahydrofolate + ATP = (6R)-5,10-methenyltetrahydrofolate + ADP + phosphate</text>
        <dbReference type="Rhea" id="RHEA:10488"/>
        <dbReference type="ChEBI" id="CHEBI:30616"/>
        <dbReference type="ChEBI" id="CHEBI:43474"/>
        <dbReference type="ChEBI" id="CHEBI:57455"/>
        <dbReference type="ChEBI" id="CHEBI:57457"/>
        <dbReference type="ChEBI" id="CHEBI:456216"/>
        <dbReference type="EC" id="6.3.3.2"/>
    </reaction>
</comment>
<dbReference type="InterPro" id="IPR002698">
    <property type="entry name" value="FTHF_cligase"/>
</dbReference>
<feature type="binding site" evidence="4">
    <location>
        <position position="58"/>
    </location>
    <ligand>
        <name>substrate</name>
    </ligand>
</feature>
<protein>
    <recommendedName>
        <fullName evidence="5">5-formyltetrahydrofolate cyclo-ligase</fullName>
        <ecNumber evidence="5">6.3.3.2</ecNumber>
    </recommendedName>
</protein>
<dbReference type="InterPro" id="IPR024185">
    <property type="entry name" value="FTHF_cligase-like_sf"/>
</dbReference>
<dbReference type="PANTHER" id="PTHR23407:SF1">
    <property type="entry name" value="5-FORMYLTETRAHYDROFOLATE CYCLO-LIGASE"/>
    <property type="match status" value="1"/>
</dbReference>
<feature type="binding site" evidence="4">
    <location>
        <position position="53"/>
    </location>
    <ligand>
        <name>substrate</name>
    </ligand>
</feature>
<dbReference type="AlphaFoldDB" id="A0A9D2MYA8"/>
<dbReference type="GO" id="GO:0046872">
    <property type="term" value="F:metal ion binding"/>
    <property type="evidence" value="ECO:0007669"/>
    <property type="project" value="UniProtKB-KW"/>
</dbReference>
<dbReference type="PANTHER" id="PTHR23407">
    <property type="entry name" value="ATPASE INHIBITOR/5-FORMYLTETRAHYDROFOLATE CYCLO-LIGASE"/>
    <property type="match status" value="1"/>
</dbReference>
<reference evidence="6" key="2">
    <citation type="submission" date="2021-04" db="EMBL/GenBank/DDBJ databases">
        <authorList>
            <person name="Gilroy R."/>
        </authorList>
    </citation>
    <scope>NUCLEOTIDE SEQUENCE</scope>
    <source>
        <strain evidence="6">CHK180-15479</strain>
    </source>
</reference>
<evidence type="ECO:0000313" key="6">
    <source>
        <dbReference type="EMBL" id="HJC04651.1"/>
    </source>
</evidence>
<dbReference type="PIRSF" id="PIRSF006806">
    <property type="entry name" value="FTHF_cligase"/>
    <property type="match status" value="1"/>
</dbReference>
<dbReference type="GO" id="GO:0009396">
    <property type="term" value="P:folic acid-containing compound biosynthetic process"/>
    <property type="evidence" value="ECO:0007669"/>
    <property type="project" value="TreeGrafter"/>
</dbReference>
<evidence type="ECO:0000313" key="7">
    <source>
        <dbReference type="Proteomes" id="UP000823910"/>
    </source>
</evidence>
<dbReference type="NCBIfam" id="TIGR02727">
    <property type="entry name" value="MTHFS_bact"/>
    <property type="match status" value="1"/>
</dbReference>
<gene>
    <name evidence="6" type="ORF">H9704_00575</name>
</gene>
<dbReference type="EMBL" id="DWWT01000002">
    <property type="protein sequence ID" value="HJC04651.1"/>
    <property type="molecule type" value="Genomic_DNA"/>
</dbReference>
<feature type="binding site" evidence="4">
    <location>
        <begin position="135"/>
        <end position="143"/>
    </location>
    <ligand>
        <name>ATP</name>
        <dbReference type="ChEBI" id="CHEBI:30616"/>
    </ligand>
</feature>
<evidence type="ECO:0000256" key="3">
    <source>
        <dbReference type="ARBA" id="ARBA00022840"/>
    </source>
</evidence>
<keyword evidence="5" id="KW-0479">Metal-binding</keyword>
<evidence type="ECO:0000256" key="5">
    <source>
        <dbReference type="RuleBase" id="RU361279"/>
    </source>
</evidence>
<keyword evidence="6" id="KW-0436">Ligase</keyword>
<evidence type="ECO:0000256" key="1">
    <source>
        <dbReference type="ARBA" id="ARBA00010638"/>
    </source>
</evidence>
<comment type="similarity">
    <text evidence="1 5">Belongs to the 5-formyltetrahydrofolate cyclo-ligase family.</text>
</comment>
<dbReference type="Gene3D" id="3.40.50.10420">
    <property type="entry name" value="NagB/RpiA/CoA transferase-like"/>
    <property type="match status" value="1"/>
</dbReference>
<dbReference type="Proteomes" id="UP000823910">
    <property type="component" value="Unassembled WGS sequence"/>
</dbReference>
<proteinExistence type="inferred from homology"/>
<comment type="caution">
    <text evidence="6">The sequence shown here is derived from an EMBL/GenBank/DDBJ whole genome shotgun (WGS) entry which is preliminary data.</text>
</comment>
<sequence length="191" mass="22093">MDAKEEKRLLRSELRKRRIRLDREYCRMADQSIFRQVTALPEYIESPVIFCYVNTEGEIDTRPLILDALRRGKQVGVPLCTGKGRMEVRRVWSLESLRPGSFGIPEPEAEAPRIEPEQVGLALIPCLSCTEDGRRLGYGGGYYDRYLRRMAGCRAVLCRKRMMERELPEESHDARMDVVICEEGIYRVHGL</sequence>
<keyword evidence="2 4" id="KW-0547">Nucleotide-binding</keyword>